<evidence type="ECO:0000256" key="6">
    <source>
        <dbReference type="ARBA" id="ARBA00023212"/>
    </source>
</evidence>
<keyword evidence="4" id="KW-0963">Cytoplasm</keyword>
<feature type="compositionally biased region" description="Low complexity" evidence="8">
    <location>
        <begin position="257"/>
        <end position="266"/>
    </location>
</feature>
<evidence type="ECO:0000259" key="9">
    <source>
        <dbReference type="Pfam" id="PF15311"/>
    </source>
</evidence>
<evidence type="ECO:0000256" key="2">
    <source>
        <dbReference type="ARBA" id="ARBA00004138"/>
    </source>
</evidence>
<dbReference type="InterPro" id="IPR027918">
    <property type="entry name" value="HYLS1_C_dom"/>
</dbReference>
<comment type="similarity">
    <text evidence="3">Belongs to the HYLS1 family.</text>
</comment>
<feature type="region of interest" description="Disordered" evidence="8">
    <location>
        <begin position="229"/>
        <end position="266"/>
    </location>
</feature>
<dbReference type="Ensembl" id="ENSGMOT00000007945.2">
    <property type="protein sequence ID" value="ENSGMOP00000007724.2"/>
    <property type="gene ID" value="ENSGMOG00000007236.2"/>
</dbReference>
<dbReference type="GO" id="GO:0060271">
    <property type="term" value="P:cilium assembly"/>
    <property type="evidence" value="ECO:0007669"/>
    <property type="project" value="TreeGrafter"/>
</dbReference>
<feature type="region of interest" description="Disordered" evidence="8">
    <location>
        <begin position="137"/>
        <end position="187"/>
    </location>
</feature>
<protein>
    <submittedName>
        <fullName evidence="10">HYLS1 centriolar and ciliogenesis associated</fullName>
    </submittedName>
</protein>
<dbReference type="Pfam" id="PF15311">
    <property type="entry name" value="HYLS1_C"/>
    <property type="match status" value="1"/>
</dbReference>
<accession>A0A8C4Z5J9</accession>
<dbReference type="GO" id="GO:0097730">
    <property type="term" value="C:non-motile cilium"/>
    <property type="evidence" value="ECO:0007669"/>
    <property type="project" value="TreeGrafter"/>
</dbReference>
<comment type="subcellular location">
    <subcellularLocation>
        <location evidence="2">Cell projection</location>
        <location evidence="2">Cilium</location>
    </subcellularLocation>
    <subcellularLocation>
        <location evidence="1">Cytoplasm</location>
        <location evidence="1">Cytoskeleton</location>
        <location evidence="1">Microtubule organizing center</location>
        <location evidence="1">Centrosome</location>
        <location evidence="1">Centriole</location>
    </subcellularLocation>
</comment>
<dbReference type="OMA" id="PNDYIVP"/>
<keyword evidence="11" id="KW-1185">Reference proteome</keyword>
<feature type="domain" description="Centriolar and ciliogenesis-associated protein HYLS1 C-terminal" evidence="9">
    <location>
        <begin position="296"/>
        <end position="384"/>
    </location>
</feature>
<sequence length="396" mass="44989">MLIHLCVCRMDSLDFSEDEIQEQLAVLGYRNIPQHRLREFKRDLDELIQQKKLKILDSSRELNFSNRSQLGANHITTSPPAYTKETGPQCFPSWSGEGSILNAGTGDHHREVLSSWRLNQEPDPQDSYARYTVAPRTLRPSEAPHRLHLLPDPGTHESPVPSDPGSDRLSHPTSQASSPEGGGQGKPFITRKVLRKHKGQFFVCNESVHSEDSDVSSLEERLGGLRVATASAHRHGGDGDEETENEDVTGQSDDVTSQSDGRSSSGLSLTAFESFVRDMVRMQTERALKPRPKSFIRPVLGHPHTRNLKKMDPLTRYLQYKQEWDMFKVPGEKDRKALRWEIREQLAYQAPPARPRRAYVPNSYVVPTDKKRSALRWEVRNDLANGLLPPKQNYRF</sequence>
<evidence type="ECO:0000313" key="10">
    <source>
        <dbReference type="Ensembl" id="ENSGMOP00000007724.2"/>
    </source>
</evidence>
<evidence type="ECO:0000256" key="7">
    <source>
        <dbReference type="ARBA" id="ARBA00023273"/>
    </source>
</evidence>
<reference evidence="10" key="2">
    <citation type="submission" date="2025-09" db="UniProtKB">
        <authorList>
            <consortium name="Ensembl"/>
        </authorList>
    </citation>
    <scope>IDENTIFICATION</scope>
</reference>
<evidence type="ECO:0000256" key="1">
    <source>
        <dbReference type="ARBA" id="ARBA00004114"/>
    </source>
</evidence>
<reference evidence="10" key="1">
    <citation type="submission" date="2025-08" db="UniProtKB">
        <authorList>
            <consortium name="Ensembl"/>
        </authorList>
    </citation>
    <scope>IDENTIFICATION</scope>
</reference>
<keyword evidence="6" id="KW-0206">Cytoskeleton</keyword>
<organism evidence="10 11">
    <name type="scientific">Gadus morhua</name>
    <name type="common">Atlantic cod</name>
    <dbReference type="NCBI Taxonomy" id="8049"/>
    <lineage>
        <taxon>Eukaryota</taxon>
        <taxon>Metazoa</taxon>
        <taxon>Chordata</taxon>
        <taxon>Craniata</taxon>
        <taxon>Vertebrata</taxon>
        <taxon>Euteleostomi</taxon>
        <taxon>Actinopterygii</taxon>
        <taxon>Neopterygii</taxon>
        <taxon>Teleostei</taxon>
        <taxon>Neoteleostei</taxon>
        <taxon>Acanthomorphata</taxon>
        <taxon>Zeiogadaria</taxon>
        <taxon>Gadariae</taxon>
        <taxon>Gadiformes</taxon>
        <taxon>Gadoidei</taxon>
        <taxon>Gadidae</taxon>
        <taxon>Gadus</taxon>
    </lineage>
</organism>
<proteinExistence type="inferred from homology"/>
<dbReference type="PANTHER" id="PTHR34174:SF1">
    <property type="entry name" value="CENTRIOLAR AND CILIOGENESIS-ASSOCIATED PROTEIN HYLS1"/>
    <property type="match status" value="1"/>
</dbReference>
<name>A0A8C4Z5J9_GADMO</name>
<dbReference type="Proteomes" id="UP000694546">
    <property type="component" value="Chromosome 3"/>
</dbReference>
<dbReference type="InterPro" id="IPR052319">
    <property type="entry name" value="Centriolar_ciliogenesis_assoc"/>
</dbReference>
<dbReference type="GO" id="GO:0005814">
    <property type="term" value="C:centriole"/>
    <property type="evidence" value="ECO:0007669"/>
    <property type="project" value="UniProtKB-SubCell"/>
</dbReference>
<dbReference type="AlphaFoldDB" id="A0A8C4Z5J9"/>
<dbReference type="PRINTS" id="PR02098">
    <property type="entry name" value="HYLETHALUSS1"/>
</dbReference>
<keyword evidence="5" id="KW-0970">Cilium biogenesis/degradation</keyword>
<dbReference type="InterPro" id="IPR026227">
    <property type="entry name" value="HYLS1"/>
</dbReference>
<dbReference type="GeneTree" id="ENSGT00390000008848"/>
<keyword evidence="7" id="KW-0966">Cell projection</keyword>
<evidence type="ECO:0000256" key="8">
    <source>
        <dbReference type="SAM" id="MobiDB-lite"/>
    </source>
</evidence>
<evidence type="ECO:0000256" key="4">
    <source>
        <dbReference type="ARBA" id="ARBA00022490"/>
    </source>
</evidence>
<dbReference type="PANTHER" id="PTHR34174">
    <property type="entry name" value="HYDROLETHALUS SYNDROME PROTEIN 1"/>
    <property type="match status" value="1"/>
</dbReference>
<evidence type="ECO:0000256" key="3">
    <source>
        <dbReference type="ARBA" id="ARBA00010091"/>
    </source>
</evidence>
<evidence type="ECO:0000256" key="5">
    <source>
        <dbReference type="ARBA" id="ARBA00022794"/>
    </source>
</evidence>
<evidence type="ECO:0000313" key="11">
    <source>
        <dbReference type="Proteomes" id="UP000694546"/>
    </source>
</evidence>